<evidence type="ECO:0000256" key="6">
    <source>
        <dbReference type="ARBA" id="ARBA00022741"/>
    </source>
</evidence>
<dbReference type="SUPFAM" id="SSF111331">
    <property type="entry name" value="NAD kinase/diacylglycerol kinase-like"/>
    <property type="match status" value="1"/>
</dbReference>
<dbReference type="InterPro" id="IPR001206">
    <property type="entry name" value="Diacylglycerol_kinase_cat_dom"/>
</dbReference>
<dbReference type="PANTHER" id="PTHR12358">
    <property type="entry name" value="SPHINGOSINE KINASE"/>
    <property type="match status" value="1"/>
</dbReference>
<keyword evidence="4" id="KW-0808">Transferase</keyword>
<dbReference type="GO" id="GO:0008654">
    <property type="term" value="P:phospholipid biosynthetic process"/>
    <property type="evidence" value="ECO:0007669"/>
    <property type="project" value="UniProtKB-KW"/>
</dbReference>
<feature type="transmembrane region" description="Helical" evidence="13">
    <location>
        <begin position="160"/>
        <end position="179"/>
    </location>
</feature>
<feature type="domain" description="DAGKc" evidence="14">
    <location>
        <begin position="1"/>
        <end position="133"/>
    </location>
</feature>
<dbReference type="InterPro" id="IPR050187">
    <property type="entry name" value="Lipid_Phosphate_FormReg"/>
</dbReference>
<dbReference type="InterPro" id="IPR045540">
    <property type="entry name" value="YegS/DAGK_C"/>
</dbReference>
<dbReference type="InterPro" id="IPR017438">
    <property type="entry name" value="ATP-NAD_kinase_N"/>
</dbReference>
<dbReference type="Proteomes" id="UP000614469">
    <property type="component" value="Unassembled WGS sequence"/>
</dbReference>
<name>A0A8J6TKP2_9CHLR</name>
<evidence type="ECO:0000256" key="5">
    <source>
        <dbReference type="ARBA" id="ARBA00022723"/>
    </source>
</evidence>
<protein>
    <submittedName>
        <fullName evidence="15">Diacylglycerol kinase family lipid kinase</fullName>
    </submittedName>
</protein>
<keyword evidence="12" id="KW-1208">Phospholipid metabolism</keyword>
<proteinExistence type="inferred from homology"/>
<evidence type="ECO:0000256" key="4">
    <source>
        <dbReference type="ARBA" id="ARBA00022679"/>
    </source>
</evidence>
<evidence type="ECO:0000313" key="15">
    <source>
        <dbReference type="EMBL" id="MBC8336822.1"/>
    </source>
</evidence>
<dbReference type="PANTHER" id="PTHR12358:SF106">
    <property type="entry name" value="LIPID KINASE YEGS"/>
    <property type="match status" value="1"/>
</dbReference>
<comment type="similarity">
    <text evidence="2">Belongs to the diacylglycerol/lipid kinase family.</text>
</comment>
<evidence type="ECO:0000256" key="10">
    <source>
        <dbReference type="ARBA" id="ARBA00023098"/>
    </source>
</evidence>
<reference evidence="15 16" key="1">
    <citation type="submission" date="2020-08" db="EMBL/GenBank/DDBJ databases">
        <title>Bridging the membrane lipid divide: bacteria of the FCB group superphylum have the potential to synthesize archaeal ether lipids.</title>
        <authorList>
            <person name="Villanueva L."/>
            <person name="Von Meijenfeldt F.A.B."/>
            <person name="Westbye A.B."/>
            <person name="Yadav S."/>
            <person name="Hopmans E.C."/>
            <person name="Dutilh B.E."/>
            <person name="Sinninghe Damste J.S."/>
        </authorList>
    </citation>
    <scope>NUCLEOTIDE SEQUENCE [LARGE SCALE GENOMIC DNA]</scope>
    <source>
        <strain evidence="15">NIOZ-UU36</strain>
    </source>
</reference>
<keyword evidence="8" id="KW-0067">ATP-binding</keyword>
<dbReference type="GO" id="GO:0046872">
    <property type="term" value="F:metal ion binding"/>
    <property type="evidence" value="ECO:0007669"/>
    <property type="project" value="UniProtKB-KW"/>
</dbReference>
<keyword evidence="13" id="KW-0812">Transmembrane</keyword>
<evidence type="ECO:0000256" key="8">
    <source>
        <dbReference type="ARBA" id="ARBA00022840"/>
    </source>
</evidence>
<evidence type="ECO:0000256" key="3">
    <source>
        <dbReference type="ARBA" id="ARBA00022516"/>
    </source>
</evidence>
<evidence type="ECO:0000256" key="1">
    <source>
        <dbReference type="ARBA" id="ARBA00001946"/>
    </source>
</evidence>
<comment type="cofactor">
    <cofactor evidence="1">
        <name>Mg(2+)</name>
        <dbReference type="ChEBI" id="CHEBI:18420"/>
    </cofactor>
</comment>
<dbReference type="NCBIfam" id="TIGR00147">
    <property type="entry name" value="YegS/Rv2252/BmrU family lipid kinase"/>
    <property type="match status" value="1"/>
</dbReference>
<keyword evidence="11" id="KW-0594">Phospholipid biosynthesis</keyword>
<dbReference type="Pfam" id="PF00781">
    <property type="entry name" value="DAGK_cat"/>
    <property type="match status" value="1"/>
</dbReference>
<evidence type="ECO:0000313" key="16">
    <source>
        <dbReference type="Proteomes" id="UP000614469"/>
    </source>
</evidence>
<dbReference type="EMBL" id="JACNJN010000196">
    <property type="protein sequence ID" value="MBC8336822.1"/>
    <property type="molecule type" value="Genomic_DNA"/>
</dbReference>
<sequence>MTRKVKLILNPVADMSRAWNVARDLRPIVNEYGNADWSGTVYPGHATELARQAGEEGYDLVVALGGDGTVHEVVNGLMQVEAKKRPALGVVPIGSGNDFAFANGIPESANQAMALALHGKTTPIDLGLMVDENGRQEYIDNSLGVGFNAVVTIRSHRLPILRGFLMYLAAVIQTILLNFDPAHMHFESEDEKWEQDTIMVVFANGPREGGGFYVAPSARPDDGIMNYTIVEKVSRLMMFRLLPEFMKGSQESFSEIKAGQFKKLSLKSDKPLYIHIDGEIYTNFGSNLRGLSVEILPDVLDVVRGTSHSD</sequence>
<evidence type="ECO:0000256" key="13">
    <source>
        <dbReference type="SAM" id="Phobius"/>
    </source>
</evidence>
<keyword evidence="10" id="KW-0443">Lipid metabolism</keyword>
<evidence type="ECO:0000256" key="2">
    <source>
        <dbReference type="ARBA" id="ARBA00005983"/>
    </source>
</evidence>
<dbReference type="GO" id="GO:0005886">
    <property type="term" value="C:plasma membrane"/>
    <property type="evidence" value="ECO:0007669"/>
    <property type="project" value="TreeGrafter"/>
</dbReference>
<keyword evidence="5" id="KW-0479">Metal-binding</keyword>
<dbReference type="Gene3D" id="2.60.200.40">
    <property type="match status" value="1"/>
</dbReference>
<gene>
    <name evidence="15" type="ORF">H8E29_16295</name>
</gene>
<dbReference type="GO" id="GO:0005524">
    <property type="term" value="F:ATP binding"/>
    <property type="evidence" value="ECO:0007669"/>
    <property type="project" value="UniProtKB-KW"/>
</dbReference>
<dbReference type="GO" id="GO:0016301">
    <property type="term" value="F:kinase activity"/>
    <property type="evidence" value="ECO:0007669"/>
    <property type="project" value="UniProtKB-KW"/>
</dbReference>
<evidence type="ECO:0000259" key="14">
    <source>
        <dbReference type="PROSITE" id="PS50146"/>
    </source>
</evidence>
<keyword evidence="13" id="KW-1133">Transmembrane helix</keyword>
<dbReference type="Gene3D" id="3.40.50.10330">
    <property type="entry name" value="Probable inorganic polyphosphate/atp-NAD kinase, domain 1"/>
    <property type="match status" value="1"/>
</dbReference>
<dbReference type="PROSITE" id="PS50146">
    <property type="entry name" value="DAGK"/>
    <property type="match status" value="1"/>
</dbReference>
<organism evidence="15 16">
    <name type="scientific">Candidatus Desulfolinea nitratireducens</name>
    <dbReference type="NCBI Taxonomy" id="2841698"/>
    <lineage>
        <taxon>Bacteria</taxon>
        <taxon>Bacillati</taxon>
        <taxon>Chloroflexota</taxon>
        <taxon>Anaerolineae</taxon>
        <taxon>Anaerolineales</taxon>
        <taxon>Anaerolineales incertae sedis</taxon>
        <taxon>Candidatus Desulfolinea</taxon>
    </lineage>
</organism>
<keyword evidence="6" id="KW-0547">Nucleotide-binding</keyword>
<evidence type="ECO:0000256" key="12">
    <source>
        <dbReference type="ARBA" id="ARBA00023264"/>
    </source>
</evidence>
<accession>A0A8J6TKP2</accession>
<evidence type="ECO:0000256" key="9">
    <source>
        <dbReference type="ARBA" id="ARBA00022842"/>
    </source>
</evidence>
<dbReference type="Pfam" id="PF19279">
    <property type="entry name" value="YegS_C"/>
    <property type="match status" value="1"/>
</dbReference>
<keyword evidence="9" id="KW-0460">Magnesium</keyword>
<dbReference type="InterPro" id="IPR005218">
    <property type="entry name" value="Diacylglycerol/lipid_kinase"/>
</dbReference>
<evidence type="ECO:0000256" key="11">
    <source>
        <dbReference type="ARBA" id="ARBA00023209"/>
    </source>
</evidence>
<evidence type="ECO:0000256" key="7">
    <source>
        <dbReference type="ARBA" id="ARBA00022777"/>
    </source>
</evidence>
<dbReference type="AlphaFoldDB" id="A0A8J6TKP2"/>
<dbReference type="InterPro" id="IPR016064">
    <property type="entry name" value="NAD/diacylglycerol_kinase_sf"/>
</dbReference>
<comment type="caution">
    <text evidence="15">The sequence shown here is derived from an EMBL/GenBank/DDBJ whole genome shotgun (WGS) entry which is preliminary data.</text>
</comment>
<keyword evidence="7 15" id="KW-0418">Kinase</keyword>
<dbReference type="SMART" id="SM00046">
    <property type="entry name" value="DAGKc"/>
    <property type="match status" value="1"/>
</dbReference>
<keyword evidence="3" id="KW-0444">Lipid biosynthesis</keyword>
<keyword evidence="13" id="KW-0472">Membrane</keyword>